<evidence type="ECO:0008006" key="4">
    <source>
        <dbReference type="Google" id="ProtNLM"/>
    </source>
</evidence>
<evidence type="ECO:0000259" key="1">
    <source>
        <dbReference type="Pfam" id="PF14505"/>
    </source>
</evidence>
<dbReference type="Gene3D" id="2.40.10.170">
    <property type="match status" value="1"/>
</dbReference>
<sequence length="277" mass="30275">MGSVCQPNFQSLPAEPYRLDSDGNPFLLPSWGSIVHNVSVGDSAFGWEADCIHPGVSIKYSNEAGNRGLNILSCVGNEAMIMTGSAKNSIGFVSGKSGRFSEQVIIHFPKKIREKISINDKILIKSIGVGLKIKNFETVFCKSLSPKLLKQMNIKISNKKMMIPVTHVIPEYLIGAGSGLTSESGSLHIQTTDNLEMKKYNLNNMKLGDIVYIENYDSSYQHGFLRNAWAIGIIGQTNGPRAGYGPGITILMSSKTSNAKTKIDPKANIVNYIKFVK</sequence>
<dbReference type="InterPro" id="IPR048399">
    <property type="entry name" value="DUF4438_C"/>
</dbReference>
<feature type="domain" description="DUF4438" evidence="1">
    <location>
        <begin position="17"/>
        <end position="150"/>
    </location>
</feature>
<reference evidence="3" key="1">
    <citation type="submission" date="2018-05" db="EMBL/GenBank/DDBJ databases">
        <authorList>
            <person name="Lanie J.A."/>
            <person name="Ng W.-L."/>
            <person name="Kazmierczak K.M."/>
            <person name="Andrzejewski T.M."/>
            <person name="Davidsen T.M."/>
            <person name="Wayne K.J."/>
            <person name="Tettelin H."/>
            <person name="Glass J.I."/>
            <person name="Rusch D."/>
            <person name="Podicherti R."/>
            <person name="Tsui H.-C.T."/>
            <person name="Winkler M.E."/>
        </authorList>
    </citation>
    <scope>NUCLEOTIDE SEQUENCE</scope>
</reference>
<evidence type="ECO:0000259" key="2">
    <source>
        <dbReference type="Pfam" id="PF20999"/>
    </source>
</evidence>
<protein>
    <recommendedName>
        <fullName evidence="4">DUF4438 domain-containing protein</fullName>
    </recommendedName>
</protein>
<evidence type="ECO:0000313" key="3">
    <source>
        <dbReference type="EMBL" id="SUZ78386.1"/>
    </source>
</evidence>
<dbReference type="Pfam" id="PF14505">
    <property type="entry name" value="DUF4438"/>
    <property type="match status" value="1"/>
</dbReference>
<dbReference type="AlphaFoldDB" id="A0A381QGG3"/>
<organism evidence="3">
    <name type="scientific">marine metagenome</name>
    <dbReference type="NCBI Taxonomy" id="408172"/>
    <lineage>
        <taxon>unclassified sequences</taxon>
        <taxon>metagenomes</taxon>
        <taxon>ecological metagenomes</taxon>
    </lineage>
</organism>
<gene>
    <name evidence="3" type="ORF">METZ01_LOCUS31240</name>
</gene>
<dbReference type="Gene3D" id="2.102.30.10">
    <property type="entry name" value="tm1086 (SG structure) domain"/>
    <property type="match status" value="1"/>
</dbReference>
<dbReference type="EMBL" id="UINC01001351">
    <property type="protein sequence ID" value="SUZ78386.1"/>
    <property type="molecule type" value="Genomic_DNA"/>
</dbReference>
<dbReference type="InterPro" id="IPR044910">
    <property type="entry name" value="TM_1086_SG_dom"/>
</dbReference>
<dbReference type="InterPro" id="IPR029433">
    <property type="entry name" value="DUF4438_N"/>
</dbReference>
<dbReference type="InterPro" id="IPR044909">
    <property type="entry name" value="TM_1086_sf"/>
</dbReference>
<feature type="domain" description="DUF4438" evidence="2">
    <location>
        <begin position="152"/>
        <end position="273"/>
    </location>
</feature>
<accession>A0A381QGG3</accession>
<dbReference type="Gene3D" id="4.10.1180.10">
    <property type="entry name" value="tm1086 domain"/>
    <property type="match status" value="1"/>
</dbReference>
<proteinExistence type="predicted"/>
<dbReference type="Pfam" id="PF20999">
    <property type="entry name" value="DUF4438_C"/>
    <property type="match status" value="1"/>
</dbReference>
<name>A0A381QGG3_9ZZZZ</name>